<evidence type="ECO:0000313" key="3">
    <source>
        <dbReference type="Proteomes" id="UP001165541"/>
    </source>
</evidence>
<dbReference type="EMBL" id="JAMKFE010000013">
    <property type="protein sequence ID" value="MCM5681739.1"/>
    <property type="molecule type" value="Genomic_DNA"/>
</dbReference>
<dbReference type="EMBL" id="JAMKFE010000009">
    <property type="protein sequence ID" value="MCM5681088.1"/>
    <property type="molecule type" value="Genomic_DNA"/>
</dbReference>
<gene>
    <name evidence="1" type="ORF">M8A51_16300</name>
    <name evidence="2" type="ORF">M8A51_19605</name>
</gene>
<reference evidence="1" key="1">
    <citation type="submission" date="2022-05" db="EMBL/GenBank/DDBJ databases">
        <title>Schlegelella sp. nov., isolated from mangrove soil.</title>
        <authorList>
            <person name="Liu Y."/>
            <person name="Ge X."/>
            <person name="Liu W."/>
        </authorList>
    </citation>
    <scope>NUCLEOTIDE SEQUENCE</scope>
    <source>
        <strain evidence="1">S2-27</strain>
    </source>
</reference>
<comment type="caution">
    <text evidence="1">The sequence shown here is derived from an EMBL/GenBank/DDBJ whole genome shotgun (WGS) entry which is preliminary data.</text>
</comment>
<organism evidence="1 3">
    <name type="scientific">Caldimonas mangrovi</name>
    <dbReference type="NCBI Taxonomy" id="2944811"/>
    <lineage>
        <taxon>Bacteria</taxon>
        <taxon>Pseudomonadati</taxon>
        <taxon>Pseudomonadota</taxon>
        <taxon>Betaproteobacteria</taxon>
        <taxon>Burkholderiales</taxon>
        <taxon>Sphaerotilaceae</taxon>
        <taxon>Caldimonas</taxon>
    </lineage>
</organism>
<protein>
    <submittedName>
        <fullName evidence="1">IS481 family transposase</fullName>
    </submittedName>
</protein>
<accession>A0ABT0YR15</accession>
<feature type="non-terminal residue" evidence="1">
    <location>
        <position position="1"/>
    </location>
</feature>
<evidence type="ECO:0000313" key="1">
    <source>
        <dbReference type="EMBL" id="MCM5681088.1"/>
    </source>
</evidence>
<dbReference type="Proteomes" id="UP001165541">
    <property type="component" value="Unassembled WGS sequence"/>
</dbReference>
<sequence length="40" mass="4771">IALPVWNHFYNWHRPHHGIGCLPPMSRIKKSRKNLLTLHT</sequence>
<keyword evidence="3" id="KW-1185">Reference proteome</keyword>
<name>A0ABT0YR15_9BURK</name>
<evidence type="ECO:0000313" key="2">
    <source>
        <dbReference type="EMBL" id="MCM5681739.1"/>
    </source>
</evidence>
<proteinExistence type="predicted"/>